<dbReference type="Proteomes" id="UP000325723">
    <property type="component" value="Unassembled WGS sequence"/>
</dbReference>
<dbReference type="Pfam" id="PF06812">
    <property type="entry name" value="ImpA_N"/>
    <property type="match status" value="1"/>
</dbReference>
<dbReference type="EMBL" id="CABVIE010000002">
    <property type="protein sequence ID" value="VVO62820.1"/>
    <property type="molecule type" value="Genomic_DNA"/>
</dbReference>
<dbReference type="PANTHER" id="PTHR37951:SF1">
    <property type="entry name" value="TYPE VI SECRETION SYSTEM COMPONENT TSSA1"/>
    <property type="match status" value="1"/>
</dbReference>
<dbReference type="PANTHER" id="PTHR37951">
    <property type="entry name" value="CYTOPLASMIC PROTEIN-RELATED"/>
    <property type="match status" value="1"/>
</dbReference>
<name>A0A8H2NP87_PSEFL</name>
<comment type="caution">
    <text evidence="3">The sequence shown here is derived from an EMBL/GenBank/DDBJ whole genome shotgun (WGS) entry which is preliminary data.</text>
</comment>
<dbReference type="NCBIfam" id="TIGR03363">
    <property type="entry name" value="VI_chp_8"/>
    <property type="match status" value="1"/>
</dbReference>
<dbReference type="InterPro" id="IPR017740">
    <property type="entry name" value="TssA-like"/>
</dbReference>
<evidence type="ECO:0000256" key="1">
    <source>
        <dbReference type="SAM" id="MobiDB-lite"/>
    </source>
</evidence>
<evidence type="ECO:0000313" key="4">
    <source>
        <dbReference type="Proteomes" id="UP000325723"/>
    </source>
</evidence>
<evidence type="ECO:0000259" key="2">
    <source>
        <dbReference type="Pfam" id="PF06812"/>
    </source>
</evidence>
<reference evidence="3 4" key="1">
    <citation type="submission" date="2019-09" db="EMBL/GenBank/DDBJ databases">
        <authorList>
            <person name="Chandra G."/>
            <person name="Truman W A."/>
        </authorList>
    </citation>
    <scope>NUCLEOTIDE SEQUENCE [LARGE SCALE GENOMIC DNA]</scope>
    <source>
        <strain evidence="3">PS900</strain>
    </source>
</reference>
<feature type="compositionally biased region" description="Low complexity" evidence="1">
    <location>
        <begin position="259"/>
        <end position="282"/>
    </location>
</feature>
<sequence>MAIDIAALLQPLSESAPCGEDVSFSEVYDRIREERRADDPSLSQGDWQTELKTANWRSVVELSSNVLSSQSKDLQAAVWLGEALIARHGHSATADVCSLLDGLLEHFWDGLYPPAEGDDLDERASRLAWFNQYATLALRKAPLTSGEPAMSLNDWQTSREVDNLARQNREAWQAAIDEGKPDGETFDQALRKSGRDSVAATLAALEQAQTAHQRLNAQVDARFGKQAPSLAGMGETLGQARQVMLRVAQSLGLQAPAVTDTPTEESLPPTPVTSSPSPVQPTAGTPTLTSHTLATKQDALRQLKEIAAFFRHSEPHSPVAYLVERAVAWADMPLDQWLNEVVDDEGLLGRIRERIGVGR</sequence>
<protein>
    <recommendedName>
        <fullName evidence="2">ImpA N-terminal domain-containing protein</fullName>
    </recommendedName>
</protein>
<dbReference type="InterPro" id="IPR010657">
    <property type="entry name" value="ImpA_N"/>
</dbReference>
<organism evidence="3 4">
    <name type="scientific">Pseudomonas fluorescens</name>
    <dbReference type="NCBI Taxonomy" id="294"/>
    <lineage>
        <taxon>Bacteria</taxon>
        <taxon>Pseudomonadati</taxon>
        <taxon>Pseudomonadota</taxon>
        <taxon>Gammaproteobacteria</taxon>
        <taxon>Pseudomonadales</taxon>
        <taxon>Pseudomonadaceae</taxon>
        <taxon>Pseudomonas</taxon>
    </lineage>
</organism>
<proteinExistence type="predicted"/>
<gene>
    <name evidence="3" type="ORF">PS900_00888</name>
</gene>
<feature type="region of interest" description="Disordered" evidence="1">
    <location>
        <begin position="256"/>
        <end position="287"/>
    </location>
</feature>
<accession>A0A8H2NP87</accession>
<dbReference type="AlphaFoldDB" id="A0A8H2NP87"/>
<evidence type="ECO:0000313" key="3">
    <source>
        <dbReference type="EMBL" id="VVO62820.1"/>
    </source>
</evidence>
<dbReference type="RefSeq" id="WP_150757111.1">
    <property type="nucleotide sequence ID" value="NZ_CABVIE010000002.1"/>
</dbReference>
<feature type="domain" description="ImpA N-terminal" evidence="2">
    <location>
        <begin position="9"/>
        <end position="131"/>
    </location>
</feature>